<dbReference type="InterPro" id="IPR011034">
    <property type="entry name" value="Formyl_transferase-like_C_sf"/>
</dbReference>
<dbReference type="PANTHER" id="PTHR11138:SF5">
    <property type="entry name" value="METHIONYL-TRNA FORMYLTRANSFERASE, MITOCHONDRIAL"/>
    <property type="match status" value="1"/>
</dbReference>
<dbReference type="GO" id="GO:0005829">
    <property type="term" value="C:cytosol"/>
    <property type="evidence" value="ECO:0007669"/>
    <property type="project" value="TreeGrafter"/>
</dbReference>
<dbReference type="Pfam" id="PF00551">
    <property type="entry name" value="Formyl_trans_N"/>
    <property type="match status" value="1"/>
</dbReference>
<evidence type="ECO:0000259" key="2">
    <source>
        <dbReference type="Pfam" id="PF00551"/>
    </source>
</evidence>
<gene>
    <name evidence="3" type="ORF">A3B16_00980</name>
</gene>
<proteinExistence type="predicted"/>
<protein>
    <recommendedName>
        <fullName evidence="1">methionyl-tRNA formyltransferase</fullName>
        <ecNumber evidence="1">2.1.2.9</ecNumber>
    </recommendedName>
</protein>
<feature type="domain" description="Formyl transferase N-terminal" evidence="2">
    <location>
        <begin position="47"/>
        <end position="154"/>
    </location>
</feature>
<dbReference type="GO" id="GO:0004479">
    <property type="term" value="F:methionyl-tRNA formyltransferase activity"/>
    <property type="evidence" value="ECO:0007669"/>
    <property type="project" value="UniProtKB-EC"/>
</dbReference>
<name>A0A1G2U9G4_9BACT</name>
<dbReference type="CDD" id="cd08646">
    <property type="entry name" value="FMT_core_Met-tRNA-FMT_N"/>
    <property type="match status" value="1"/>
</dbReference>
<accession>A0A1G2U9G4</accession>
<dbReference type="SUPFAM" id="SSF50486">
    <property type="entry name" value="FMT C-terminal domain-like"/>
    <property type="match status" value="1"/>
</dbReference>
<dbReference type="EMBL" id="MHWF01000017">
    <property type="protein sequence ID" value="OHB05642.1"/>
    <property type="molecule type" value="Genomic_DNA"/>
</dbReference>
<dbReference type="PANTHER" id="PTHR11138">
    <property type="entry name" value="METHIONYL-TRNA FORMYLTRANSFERASE"/>
    <property type="match status" value="1"/>
</dbReference>
<evidence type="ECO:0000313" key="4">
    <source>
        <dbReference type="Proteomes" id="UP000177722"/>
    </source>
</evidence>
<sequence>MSSQNLRYVFLGGQESLFAEIILQNLKLAGWEPLAAIRNAKAPLDPEYLQSLQADFFLVAAFAKILKKEIIGIPLKGTVGVHPSLLPQYRGASPIQSALLNDEKITGTSIFIIDEKVDHGPIVAQEKLPVTAADTYATLLKRLAELSSRLCLKALPDWLSGDLKPTVQDEAMASYTKKFNSDAGRVDLKKDRPKELWLKIRALNPEPSVYAMIQLKNGKEMRLKLLEAKLENSKLRLIAVQPEGKKPMPYQDFLNGYQKILI</sequence>
<dbReference type="Proteomes" id="UP000177722">
    <property type="component" value="Unassembled WGS sequence"/>
</dbReference>
<dbReference type="InterPro" id="IPR036477">
    <property type="entry name" value="Formyl_transf_N_sf"/>
</dbReference>
<dbReference type="InterPro" id="IPR002376">
    <property type="entry name" value="Formyl_transf_N"/>
</dbReference>
<dbReference type="AlphaFoldDB" id="A0A1G2U9G4"/>
<reference evidence="3 4" key="1">
    <citation type="journal article" date="2016" name="Nat. Commun.">
        <title>Thousands of microbial genomes shed light on interconnected biogeochemical processes in an aquifer system.</title>
        <authorList>
            <person name="Anantharaman K."/>
            <person name="Brown C.T."/>
            <person name="Hug L.A."/>
            <person name="Sharon I."/>
            <person name="Castelle C.J."/>
            <person name="Probst A.J."/>
            <person name="Thomas B.C."/>
            <person name="Singh A."/>
            <person name="Wilkins M.J."/>
            <person name="Karaoz U."/>
            <person name="Brodie E.L."/>
            <person name="Williams K.H."/>
            <person name="Hubbard S.S."/>
            <person name="Banfield J.F."/>
        </authorList>
    </citation>
    <scope>NUCLEOTIDE SEQUENCE [LARGE SCALE GENOMIC DNA]</scope>
</reference>
<dbReference type="Gene3D" id="3.40.50.12230">
    <property type="match status" value="1"/>
</dbReference>
<comment type="caution">
    <text evidence="3">The sequence shown here is derived from an EMBL/GenBank/DDBJ whole genome shotgun (WGS) entry which is preliminary data.</text>
</comment>
<evidence type="ECO:0000313" key="3">
    <source>
        <dbReference type="EMBL" id="OHB05642.1"/>
    </source>
</evidence>
<dbReference type="SUPFAM" id="SSF53328">
    <property type="entry name" value="Formyltransferase"/>
    <property type="match status" value="1"/>
</dbReference>
<evidence type="ECO:0000256" key="1">
    <source>
        <dbReference type="ARBA" id="ARBA00012261"/>
    </source>
</evidence>
<dbReference type="InterPro" id="IPR041711">
    <property type="entry name" value="Met-tRNA-FMT_N"/>
</dbReference>
<organism evidence="3 4">
    <name type="scientific">Candidatus Zambryskibacteria bacterium RIFCSPLOWO2_01_FULL_45_43</name>
    <dbReference type="NCBI Taxonomy" id="1802762"/>
    <lineage>
        <taxon>Bacteria</taxon>
        <taxon>Candidatus Zambryskiibacteriota</taxon>
    </lineage>
</organism>
<dbReference type="EC" id="2.1.2.9" evidence="1"/>